<dbReference type="Pfam" id="PF04167">
    <property type="entry name" value="DUF402"/>
    <property type="match status" value="1"/>
</dbReference>
<accession>A0A840NKM5</accession>
<evidence type="ECO:0000313" key="3">
    <source>
        <dbReference type="Proteomes" id="UP000580474"/>
    </source>
</evidence>
<dbReference type="InterPro" id="IPR007295">
    <property type="entry name" value="DUF402"/>
</dbReference>
<dbReference type="EMBL" id="JACHIV010000001">
    <property type="protein sequence ID" value="MBB5070868.1"/>
    <property type="molecule type" value="Genomic_DNA"/>
</dbReference>
<dbReference type="AlphaFoldDB" id="A0A840NKM5"/>
<dbReference type="InterPro" id="IPR035930">
    <property type="entry name" value="FomD-like_sf"/>
</dbReference>
<protein>
    <recommendedName>
        <fullName evidence="1">DUF402 domain-containing protein</fullName>
    </recommendedName>
</protein>
<dbReference type="RefSeq" id="WP_343071497.1">
    <property type="nucleotide sequence ID" value="NZ_JACHIV010000001.1"/>
</dbReference>
<organism evidence="2 3">
    <name type="scientific">Saccharopolyspora gloriosae</name>
    <dbReference type="NCBI Taxonomy" id="455344"/>
    <lineage>
        <taxon>Bacteria</taxon>
        <taxon>Bacillati</taxon>
        <taxon>Actinomycetota</taxon>
        <taxon>Actinomycetes</taxon>
        <taxon>Pseudonocardiales</taxon>
        <taxon>Pseudonocardiaceae</taxon>
        <taxon>Saccharopolyspora</taxon>
    </lineage>
</organism>
<feature type="domain" description="DUF402" evidence="1">
    <location>
        <begin position="64"/>
        <end position="126"/>
    </location>
</feature>
<dbReference type="Proteomes" id="UP000580474">
    <property type="component" value="Unassembled WGS sequence"/>
</dbReference>
<proteinExistence type="predicted"/>
<evidence type="ECO:0000259" key="1">
    <source>
        <dbReference type="Pfam" id="PF04167"/>
    </source>
</evidence>
<dbReference type="SUPFAM" id="SSF159234">
    <property type="entry name" value="FomD-like"/>
    <property type="match status" value="1"/>
</dbReference>
<reference evidence="2 3" key="1">
    <citation type="submission" date="2020-08" db="EMBL/GenBank/DDBJ databases">
        <title>Sequencing the genomes of 1000 actinobacteria strains.</title>
        <authorList>
            <person name="Klenk H.-P."/>
        </authorList>
    </citation>
    <scope>NUCLEOTIDE SEQUENCE [LARGE SCALE GENOMIC DNA]</scope>
    <source>
        <strain evidence="2 3">DSM 45582</strain>
    </source>
</reference>
<gene>
    <name evidence="2" type="ORF">BJ969_003956</name>
</gene>
<comment type="caution">
    <text evidence="2">The sequence shown here is derived from an EMBL/GenBank/DDBJ whole genome shotgun (WGS) entry which is preliminary data.</text>
</comment>
<name>A0A840NKM5_9PSEU</name>
<keyword evidence="3" id="KW-1185">Reference proteome</keyword>
<dbReference type="Gene3D" id="2.40.380.10">
    <property type="entry name" value="FomD-like"/>
    <property type="match status" value="1"/>
</dbReference>
<evidence type="ECO:0000313" key="2">
    <source>
        <dbReference type="EMBL" id="MBB5070868.1"/>
    </source>
</evidence>
<sequence>MPLDRCQVERWGLSIECSTPEDPTHEGEVTWLMPDLGLRLTRRRSRRRHSRREPSSLTVVHIERDTRSWTTTDLLLGLQVPDHGSARIVQAEEFATAISAGIIRLSEADYALRTVHRTFEELSQHRDINQWLAYRGIFELW</sequence>